<dbReference type="SMART" id="SM01205">
    <property type="entry name" value="FKS1_dom1"/>
    <property type="match status" value="1"/>
</dbReference>
<feature type="transmembrane region" description="Helical" evidence="12">
    <location>
        <begin position="1381"/>
        <end position="1406"/>
    </location>
</feature>
<evidence type="ECO:0000256" key="2">
    <source>
        <dbReference type="ARBA" id="ARBA00009040"/>
    </source>
</evidence>
<feature type="transmembrane region" description="Helical" evidence="12">
    <location>
        <begin position="1494"/>
        <end position="1514"/>
    </location>
</feature>
<gene>
    <name evidence="14" type="ORF">B9G98_00725</name>
</gene>
<dbReference type="Proteomes" id="UP000238350">
    <property type="component" value="Unassembled WGS sequence"/>
</dbReference>
<sequence length="1772" mass="201596">MSDSESSKTVDEEDSALESGTDDFESTHWNTEGTPVTPAITPGVFTSSARVNADGNPIVSKLTFGVHWNENSFPAWNKRERRDDSLCAVETPSSVLKGSDRPHVCQKPEVTPIEVKQIACMFDQVREVFGFQFHSEINIFELLMSQLDSRASRSDPDVALRSLHADYIGGPNSNYRKWILGSQMDLLDHVELYPSANGADSPTSKGSKRREFVVLRSDVDSDVQTLTNKYNFRKVDINDEKKDGAVSPTSVTSEGLASSTISYTDEELTLDQSELNWIQRMQDLSDEDRMLDLIIYLMCWGEANQVRYMPECLAFIYKCARDYYPVAKEELPEYFYLENVITPLYKCYRSQNFDCVDGKHKKREADHQHIIGYDDMNQLFWYRKSLEKIKSGENLLLNLPRGERFLALQNVDWASSFQKTYKEVRTWLHLVLNFSRIWIIHGSVFWYYTSFNSAPLYTPNYGRHESEPQNHIRLSIVSLGGAIGPLLTITALLLELWFVPRSFAGSEPVLPRLLVTTAMLVIIVAPSGFTLFFTPWDSPHTLATLFTSDFQELTKNDQSISWMVSILVFAAKMTESYFFLTLSLKDPILELSLLNVTDKCVGDLALGSILCRTIPIILLTCIIITDMVLFLLDTYLWYVIINTLVSIVISFYGGASVWTPWRNIYSRLPQRIKSKILTTTSDQALKMLWNSIIESMYDESLLTSEQARKLMYTLHRAHVGGGDSTVVEPAFFTSEEDRSLEASIFKATCEAHRRISFFAQSLATPIPEPISVQEMPSFTVLVPHYSEKIFLTLRETIRQDNESSTVTILEYLQRLHPTEWDCFVKKSRGLATQYREHIVSNKTAKSESEESVPSDIPFTLIGSDLESEKFDIPFKKLGFVTSLPVETNRVRMWGSSHTQTLYRTINGFMKYATAIKVLCFSENDAVRNAYMPKKDIIHLIDSLIQRKFRLLISMQRFDSFSEQERNDVIALLQQFPNLSLVYVEEIKGSNGEESTFYSTLLDSTCVENGTYQEPRLRVRISGNPILGDGKSDNQNHSLIYYRGEYIQLIDSNQDHYLEECIKIRNVLMEFDERELPSNPYVKDDLVPPPVAIVGAREYIFSENIGVLGDVAAGKEQTFGTLSARTLAKIGSKLHYGHPDFLNAVFMTTRGGVSKAQKGLHLNEDIYAGMMALTRGGRIKHSEYIQCGKGRDLGFVSILNFTSKIGAGMGEQMLSREYFYLGTQLPIDRFISFYYAHPGFHINNVLIIFSLKLFLTCLLILASLRYTSTLCDPSKMPAVVEFYYDHCQNLLPILHWVNRCVVSIFLVFFITLLPLFVQELAEKGFLRSISRIGNHFLSMSMLFEIFVCRIYATSFIQDMNLGGAKYIATGRGFATSRSPFHVLYAGYAPSALYFGLKSFLILLYATIVFWHPSLLWFWVTVVALLFSPVLFNPHQFSRLCFFMDYGRLIKWFSRIDSNDSWQAYVRTNTGKLTGYRNTSGNDAAHPNRPKLAKVLFCRLVPDIMSLMIVLMPYVYVGSQRSSKFQRNPRNNPILRIAICACGPYFVNLVTLLLGHLVSLFANICLRKSKSKLLFVAGVIATTLRILGVFVLAAFLALLYLLERGSVPNVLLGYLVILSIQSLINSFLVTCVLSRQRPREETSTPWWTGGWHSMHLGIQVIPVFFNEWLTKTIESTQFVTDYLLCHAILAAQVPLLLIPYINKIHSLLLLWLNLDGEFPVPFQKARQQRLSAQRYFLLFLTTISLLVGLIVAPIVTPNFSDLVKYVDFIPGIVA</sequence>
<dbReference type="STRING" id="45607.A0A2T0FDR6"/>
<dbReference type="Pfam" id="PF23605">
    <property type="entry name" value="FKS1_dom2"/>
    <property type="match status" value="1"/>
</dbReference>
<feature type="transmembrane region" description="Helical" evidence="12">
    <location>
        <begin position="1241"/>
        <end position="1265"/>
    </location>
</feature>
<dbReference type="GO" id="GO:0000148">
    <property type="term" value="C:1,3-beta-D-glucan synthase complex"/>
    <property type="evidence" value="ECO:0007669"/>
    <property type="project" value="InterPro"/>
</dbReference>
<feature type="domain" description="1,3-beta-glucan synthase component FKS1-like" evidence="13">
    <location>
        <begin position="287"/>
        <end position="392"/>
    </location>
</feature>
<evidence type="ECO:0000256" key="10">
    <source>
        <dbReference type="ARBA" id="ARBA00047777"/>
    </source>
</evidence>
<feature type="transmembrane region" description="Helical" evidence="12">
    <location>
        <begin position="510"/>
        <end position="533"/>
    </location>
</feature>
<evidence type="ECO:0000256" key="6">
    <source>
        <dbReference type="ARBA" id="ARBA00022692"/>
    </source>
</evidence>
<dbReference type="InterPro" id="IPR056261">
    <property type="entry name" value="FKS1-like_dom2"/>
</dbReference>
<feature type="transmembrane region" description="Helical" evidence="12">
    <location>
        <begin position="1412"/>
        <end position="1430"/>
    </location>
</feature>
<evidence type="ECO:0000313" key="15">
    <source>
        <dbReference type="Proteomes" id="UP000238350"/>
    </source>
</evidence>
<keyword evidence="4" id="KW-0328">Glycosyltransferase</keyword>
<reference evidence="14 15" key="1">
    <citation type="submission" date="2017-04" db="EMBL/GenBank/DDBJ databases">
        <title>Genome sequencing of [Candida] sorbophila.</title>
        <authorList>
            <person name="Ahn J.O."/>
        </authorList>
    </citation>
    <scope>NUCLEOTIDE SEQUENCE [LARGE SCALE GENOMIC DNA]</scope>
    <source>
        <strain evidence="14 15">DS02</strain>
    </source>
</reference>
<evidence type="ECO:0000256" key="12">
    <source>
        <dbReference type="SAM" id="Phobius"/>
    </source>
</evidence>
<comment type="caution">
    <text evidence="14">The sequence shown here is derived from an EMBL/GenBank/DDBJ whole genome shotgun (WGS) entry which is preliminary data.</text>
</comment>
<evidence type="ECO:0000259" key="13">
    <source>
        <dbReference type="SMART" id="SM01205"/>
    </source>
</evidence>
<evidence type="ECO:0000256" key="5">
    <source>
        <dbReference type="ARBA" id="ARBA00022679"/>
    </source>
</evidence>
<feature type="transmembrane region" description="Helical" evidence="12">
    <location>
        <begin position="1335"/>
        <end position="1355"/>
    </location>
</feature>
<feature type="transmembrane region" description="Helical" evidence="12">
    <location>
        <begin position="604"/>
        <end position="629"/>
    </location>
</feature>
<evidence type="ECO:0000256" key="4">
    <source>
        <dbReference type="ARBA" id="ARBA00022676"/>
    </source>
</evidence>
<dbReference type="GO" id="GO:0006075">
    <property type="term" value="P:(1-&gt;3)-beta-D-glucan biosynthetic process"/>
    <property type="evidence" value="ECO:0007669"/>
    <property type="project" value="InterPro"/>
</dbReference>
<organism evidence="14 15">
    <name type="scientific">Wickerhamiella sorbophila</name>
    <dbReference type="NCBI Taxonomy" id="45607"/>
    <lineage>
        <taxon>Eukaryota</taxon>
        <taxon>Fungi</taxon>
        <taxon>Dikarya</taxon>
        <taxon>Ascomycota</taxon>
        <taxon>Saccharomycotina</taxon>
        <taxon>Dipodascomycetes</taxon>
        <taxon>Dipodascales</taxon>
        <taxon>Trichomonascaceae</taxon>
        <taxon>Wickerhamiella</taxon>
    </lineage>
</organism>
<dbReference type="InterPro" id="IPR003440">
    <property type="entry name" value="Glyco_trans_48_dom"/>
</dbReference>
<protein>
    <recommendedName>
        <fullName evidence="3">1,3-beta-glucan synthase</fullName>
        <ecNumber evidence="3">2.4.1.34</ecNumber>
    </recommendedName>
    <alternativeName>
        <fullName evidence="9">1,3-beta-D-glucan-UDP glucosyltransferase</fullName>
    </alternativeName>
</protein>
<evidence type="ECO:0000256" key="1">
    <source>
        <dbReference type="ARBA" id="ARBA00004141"/>
    </source>
</evidence>
<feature type="transmembrane region" description="Helical" evidence="12">
    <location>
        <begin position="1571"/>
        <end position="1597"/>
    </location>
</feature>
<dbReference type="Pfam" id="PF02364">
    <property type="entry name" value="Glucan_synthase"/>
    <property type="match status" value="1"/>
</dbReference>
<feature type="transmembrane region" description="Helical" evidence="12">
    <location>
        <begin position="1295"/>
        <end position="1315"/>
    </location>
</feature>
<dbReference type="PANTHER" id="PTHR12741:SF97">
    <property type="entry name" value="1,3-BETA-GLUCAN SYNTHASE"/>
    <property type="match status" value="1"/>
</dbReference>
<feature type="region of interest" description="Disordered" evidence="11">
    <location>
        <begin position="1"/>
        <end position="39"/>
    </location>
</feature>
<dbReference type="EC" id="2.4.1.34" evidence="3"/>
<feature type="transmembrane region" description="Helical" evidence="12">
    <location>
        <begin position="1733"/>
        <end position="1753"/>
    </location>
</feature>
<feature type="transmembrane region" description="Helical" evidence="12">
    <location>
        <begin position="476"/>
        <end position="498"/>
    </location>
</feature>
<accession>A0A2T0FDR6</accession>
<evidence type="ECO:0000256" key="9">
    <source>
        <dbReference type="ARBA" id="ARBA00031935"/>
    </source>
</evidence>
<evidence type="ECO:0000313" key="14">
    <source>
        <dbReference type="EMBL" id="PRT53105.1"/>
    </source>
</evidence>
<comment type="subcellular location">
    <subcellularLocation>
        <location evidence="1">Membrane</location>
        <topology evidence="1">Multi-pass membrane protein</topology>
    </subcellularLocation>
</comment>
<feature type="transmembrane region" description="Helical" evidence="12">
    <location>
        <begin position="1534"/>
        <end position="1559"/>
    </location>
</feature>
<dbReference type="GeneID" id="36514474"/>
<feature type="transmembrane region" description="Helical" evidence="12">
    <location>
        <begin position="560"/>
        <end position="584"/>
    </location>
</feature>
<dbReference type="Pfam" id="PF14288">
    <property type="entry name" value="FKS1_dom1"/>
    <property type="match status" value="1"/>
</dbReference>
<keyword evidence="7 12" id="KW-1133">Transmembrane helix</keyword>
<dbReference type="InterPro" id="IPR026899">
    <property type="entry name" value="FKS1-like_dom1"/>
</dbReference>
<evidence type="ECO:0000256" key="3">
    <source>
        <dbReference type="ARBA" id="ARBA00012589"/>
    </source>
</evidence>
<dbReference type="GO" id="GO:0005886">
    <property type="term" value="C:plasma membrane"/>
    <property type="evidence" value="ECO:0007669"/>
    <property type="project" value="TreeGrafter"/>
</dbReference>
<keyword evidence="15" id="KW-1185">Reference proteome</keyword>
<dbReference type="PANTHER" id="PTHR12741">
    <property type="entry name" value="LYST-INTERACTING PROTEIN LIP5 DOPAMINE RESPONSIVE PROTEIN DRG-1"/>
    <property type="match status" value="1"/>
</dbReference>
<feature type="compositionally biased region" description="Basic and acidic residues" evidence="11">
    <location>
        <begin position="1"/>
        <end position="10"/>
    </location>
</feature>
<feature type="transmembrane region" description="Helical" evidence="12">
    <location>
        <begin position="1609"/>
        <end position="1631"/>
    </location>
</feature>
<keyword evidence="8 12" id="KW-0472">Membrane</keyword>
<evidence type="ECO:0000256" key="8">
    <source>
        <dbReference type="ARBA" id="ARBA00023136"/>
    </source>
</evidence>
<keyword evidence="6 12" id="KW-0812">Transmembrane</keyword>
<evidence type="ECO:0000256" key="11">
    <source>
        <dbReference type="SAM" id="MobiDB-lite"/>
    </source>
</evidence>
<dbReference type="GO" id="GO:0003843">
    <property type="term" value="F:1,3-beta-D-glucan synthase activity"/>
    <property type="evidence" value="ECO:0007669"/>
    <property type="project" value="UniProtKB-EC"/>
</dbReference>
<dbReference type="EMBL" id="NDIQ01000001">
    <property type="protein sequence ID" value="PRT53105.1"/>
    <property type="molecule type" value="Genomic_DNA"/>
</dbReference>
<evidence type="ECO:0000256" key="7">
    <source>
        <dbReference type="ARBA" id="ARBA00022989"/>
    </source>
</evidence>
<feature type="compositionally biased region" description="Acidic residues" evidence="11">
    <location>
        <begin position="11"/>
        <end position="24"/>
    </location>
</feature>
<proteinExistence type="inferred from homology"/>
<feature type="transmembrane region" description="Helical" evidence="12">
    <location>
        <begin position="427"/>
        <end position="448"/>
    </location>
</feature>
<name>A0A2T0FDR6_9ASCO</name>
<keyword evidence="5" id="KW-0808">Transferase</keyword>
<dbReference type="OrthoDB" id="1880850at2759"/>
<dbReference type="RefSeq" id="XP_024663051.1">
    <property type="nucleotide sequence ID" value="XM_024807283.1"/>
</dbReference>
<dbReference type="GO" id="GO:0051278">
    <property type="term" value="P:fungal-type cell wall polysaccharide biosynthetic process"/>
    <property type="evidence" value="ECO:0007669"/>
    <property type="project" value="TreeGrafter"/>
</dbReference>
<comment type="catalytic activity">
    <reaction evidence="10">
        <text>[(1-&gt;3)-beta-D-glucosyl](n) + UDP-alpha-D-glucose = [(1-&gt;3)-beta-D-glucosyl](n+1) + UDP + H(+)</text>
        <dbReference type="Rhea" id="RHEA:21476"/>
        <dbReference type="Rhea" id="RHEA-COMP:11146"/>
        <dbReference type="Rhea" id="RHEA-COMP:14303"/>
        <dbReference type="ChEBI" id="CHEBI:15378"/>
        <dbReference type="ChEBI" id="CHEBI:37671"/>
        <dbReference type="ChEBI" id="CHEBI:58223"/>
        <dbReference type="ChEBI" id="CHEBI:58885"/>
        <dbReference type="EC" id="2.4.1.34"/>
    </reaction>
</comment>
<feature type="transmembrane region" description="Helical" evidence="12">
    <location>
        <begin position="635"/>
        <end position="661"/>
    </location>
</feature>
<comment type="similarity">
    <text evidence="2">Belongs to the glycosyltransferase 48 family.</text>
</comment>